<keyword evidence="2" id="KW-1185">Reference proteome</keyword>
<sequence length="213" mass="23628">MNVLGCMAYKHKLNRLLTSWTAPRGPGVGPGLMDAVTKGAMQAGKPVGGLKIDKEAGEWTASKFHPYLPSESYLTCRFFSARKHGMVDAAVRNSSSVRTAVVALPGGIGTLDEMFEILALIQLERIGSEPPVPFLVMNYDSFYGKLLDFLGDCENWGTLARNEVASLWKICDNNSEALSYSAEFYDLPSLFCEYMIMICHFSFFTLTFHPFII</sequence>
<protein>
    <submittedName>
        <fullName evidence="1">Uncharacterized protein</fullName>
    </submittedName>
</protein>
<dbReference type="EMBL" id="CM047738">
    <property type="protein sequence ID" value="KAJ0046584.1"/>
    <property type="molecule type" value="Genomic_DNA"/>
</dbReference>
<proteinExistence type="predicted"/>
<dbReference type="Proteomes" id="UP001163603">
    <property type="component" value="Chromosome 3"/>
</dbReference>
<accession>A0ACC0Z6Z2</accession>
<name>A0ACC0Z6Z2_9ROSI</name>
<comment type="caution">
    <text evidence="1">The sequence shown here is derived from an EMBL/GenBank/DDBJ whole genome shotgun (WGS) entry which is preliminary data.</text>
</comment>
<evidence type="ECO:0000313" key="2">
    <source>
        <dbReference type="Proteomes" id="UP001163603"/>
    </source>
</evidence>
<evidence type="ECO:0000313" key="1">
    <source>
        <dbReference type="EMBL" id="KAJ0046584.1"/>
    </source>
</evidence>
<organism evidence="1 2">
    <name type="scientific">Pistacia integerrima</name>
    <dbReference type="NCBI Taxonomy" id="434235"/>
    <lineage>
        <taxon>Eukaryota</taxon>
        <taxon>Viridiplantae</taxon>
        <taxon>Streptophyta</taxon>
        <taxon>Embryophyta</taxon>
        <taxon>Tracheophyta</taxon>
        <taxon>Spermatophyta</taxon>
        <taxon>Magnoliopsida</taxon>
        <taxon>eudicotyledons</taxon>
        <taxon>Gunneridae</taxon>
        <taxon>Pentapetalae</taxon>
        <taxon>rosids</taxon>
        <taxon>malvids</taxon>
        <taxon>Sapindales</taxon>
        <taxon>Anacardiaceae</taxon>
        <taxon>Pistacia</taxon>
    </lineage>
</organism>
<gene>
    <name evidence="1" type="ORF">Pint_03989</name>
</gene>
<reference evidence="2" key="1">
    <citation type="journal article" date="2023" name="G3 (Bethesda)">
        <title>Genome assembly and association tests identify interacting loci associated with vigor, precocity, and sex in interspecific pistachio rootstocks.</title>
        <authorList>
            <person name="Palmer W."/>
            <person name="Jacygrad E."/>
            <person name="Sagayaradj S."/>
            <person name="Cavanaugh K."/>
            <person name="Han R."/>
            <person name="Bertier L."/>
            <person name="Beede B."/>
            <person name="Kafkas S."/>
            <person name="Golino D."/>
            <person name="Preece J."/>
            <person name="Michelmore R."/>
        </authorList>
    </citation>
    <scope>NUCLEOTIDE SEQUENCE [LARGE SCALE GENOMIC DNA]</scope>
</reference>